<dbReference type="InterPro" id="IPR001761">
    <property type="entry name" value="Peripla_BP/Lac1_sug-bd_dom"/>
</dbReference>
<dbReference type="PANTHER" id="PTHR30146">
    <property type="entry name" value="LACI-RELATED TRANSCRIPTIONAL REPRESSOR"/>
    <property type="match status" value="1"/>
</dbReference>
<dbReference type="InterPro" id="IPR010982">
    <property type="entry name" value="Lambda_DNA-bd_dom_sf"/>
</dbReference>
<evidence type="ECO:0000256" key="3">
    <source>
        <dbReference type="ARBA" id="ARBA00023125"/>
    </source>
</evidence>
<keyword evidence="2" id="KW-0805">Transcription regulation</keyword>
<dbReference type="SUPFAM" id="SSF53822">
    <property type="entry name" value="Periplasmic binding protein-like I"/>
    <property type="match status" value="1"/>
</dbReference>
<dbReference type="Proteomes" id="UP000838748">
    <property type="component" value="Unassembled WGS sequence"/>
</dbReference>
<reference evidence="6" key="1">
    <citation type="submission" date="2021-11" db="EMBL/GenBank/DDBJ databases">
        <authorList>
            <person name="Rodrigo-Torres L."/>
            <person name="Arahal R. D."/>
            <person name="Lucena T."/>
        </authorList>
    </citation>
    <scope>NUCLEOTIDE SEQUENCE</scope>
    <source>
        <strain evidence="6">CECT 7928</strain>
    </source>
</reference>
<dbReference type="RefSeq" id="WP_237360816.1">
    <property type="nucleotide sequence ID" value="NZ_CAKLDM010000002.1"/>
</dbReference>
<dbReference type="CDD" id="cd01392">
    <property type="entry name" value="HTH_LacI"/>
    <property type="match status" value="1"/>
</dbReference>
<evidence type="ECO:0000313" key="6">
    <source>
        <dbReference type="EMBL" id="CAH0538532.1"/>
    </source>
</evidence>
<accession>A0ABM9A217</accession>
<dbReference type="InterPro" id="IPR028082">
    <property type="entry name" value="Peripla_BP_I"/>
</dbReference>
<dbReference type="SMART" id="SM00354">
    <property type="entry name" value="HTH_LACI"/>
    <property type="match status" value="1"/>
</dbReference>
<evidence type="ECO:0000259" key="5">
    <source>
        <dbReference type="PROSITE" id="PS50932"/>
    </source>
</evidence>
<proteinExistence type="predicted"/>
<evidence type="ECO:0000256" key="2">
    <source>
        <dbReference type="ARBA" id="ARBA00023015"/>
    </source>
</evidence>
<dbReference type="Pfam" id="PF00356">
    <property type="entry name" value="LacI"/>
    <property type="match status" value="1"/>
</dbReference>
<evidence type="ECO:0000256" key="4">
    <source>
        <dbReference type="ARBA" id="ARBA00023163"/>
    </source>
</evidence>
<evidence type="ECO:0000313" key="7">
    <source>
        <dbReference type="Proteomes" id="UP000838748"/>
    </source>
</evidence>
<comment type="caution">
    <text evidence="6">The sequence shown here is derived from an EMBL/GenBank/DDBJ whole genome shotgun (WGS) entry which is preliminary data.</text>
</comment>
<organism evidence="6 7">
    <name type="scientific">Vibrio marisflavi CECT 7928</name>
    <dbReference type="NCBI Taxonomy" id="634439"/>
    <lineage>
        <taxon>Bacteria</taxon>
        <taxon>Pseudomonadati</taxon>
        <taxon>Pseudomonadota</taxon>
        <taxon>Gammaproteobacteria</taxon>
        <taxon>Vibrionales</taxon>
        <taxon>Vibrionaceae</taxon>
        <taxon>Vibrio</taxon>
    </lineage>
</organism>
<dbReference type="InterPro" id="IPR000843">
    <property type="entry name" value="HTH_LacI"/>
</dbReference>
<dbReference type="PROSITE" id="PS00356">
    <property type="entry name" value="HTH_LACI_1"/>
    <property type="match status" value="1"/>
</dbReference>
<keyword evidence="1" id="KW-0678">Repressor</keyword>
<gene>
    <name evidence="6" type="primary">rbsR_2</name>
    <name evidence="6" type="ORF">VMF7928_01453</name>
</gene>
<dbReference type="EMBL" id="CAKLDM010000002">
    <property type="protein sequence ID" value="CAH0538532.1"/>
    <property type="molecule type" value="Genomic_DNA"/>
</dbReference>
<keyword evidence="3" id="KW-0238">DNA-binding</keyword>
<dbReference type="PANTHER" id="PTHR30146:SF148">
    <property type="entry name" value="HTH-TYPE TRANSCRIPTIONAL REPRESSOR PURR-RELATED"/>
    <property type="match status" value="1"/>
</dbReference>
<dbReference type="Gene3D" id="3.40.50.2300">
    <property type="match status" value="2"/>
</dbReference>
<dbReference type="Gene3D" id="1.10.260.40">
    <property type="entry name" value="lambda repressor-like DNA-binding domains"/>
    <property type="match status" value="1"/>
</dbReference>
<protein>
    <submittedName>
        <fullName evidence="6">Ribose operon repressor</fullName>
    </submittedName>
</protein>
<sequence>MTHHKATLNDIADAASVSISTVTRYIHERGYVKPDKQKRIETAIAQLNYQPKHQSIARKIPSNMIGIIIPYDVMCSHFNAVLCAIEKSLHQHGLISFVTTAVHGEKAELARIKDLHKQGVDGVIVIGGRLSDHRLQQLRLNIPVVSIGNNQLMTENISSVSTNNVVGGYLATNYLLRLGHEKIVHICGNLSQPDGKQRLDGYYQALEKAGIPIRSELVIYGKFEIDCGRQAVETLISQEVEFSAIFAANDHMALGAISMLKEKGYSVPEQVSVIGFDDHEMATIFSPPLTTIRQPSQHYGEMAATHMLQHLGLISAQPSSHEQEYLMTIIERGSCIARPM</sequence>
<feature type="domain" description="HTH lacI-type" evidence="5">
    <location>
        <begin position="6"/>
        <end position="60"/>
    </location>
</feature>
<dbReference type="SUPFAM" id="SSF47413">
    <property type="entry name" value="lambda repressor-like DNA-binding domains"/>
    <property type="match status" value="1"/>
</dbReference>
<evidence type="ECO:0000256" key="1">
    <source>
        <dbReference type="ARBA" id="ARBA00022491"/>
    </source>
</evidence>
<dbReference type="PROSITE" id="PS50932">
    <property type="entry name" value="HTH_LACI_2"/>
    <property type="match status" value="1"/>
</dbReference>
<name>A0ABM9A217_9VIBR</name>
<dbReference type="Pfam" id="PF00532">
    <property type="entry name" value="Peripla_BP_1"/>
    <property type="match status" value="1"/>
</dbReference>
<keyword evidence="7" id="KW-1185">Reference proteome</keyword>
<keyword evidence="4" id="KW-0804">Transcription</keyword>